<dbReference type="Proteomes" id="UP000226525">
    <property type="component" value="Unassembled WGS sequence"/>
</dbReference>
<protein>
    <submittedName>
        <fullName evidence="1">Uncharacterized protein</fullName>
    </submittedName>
</protein>
<organism evidence="1 2">
    <name type="scientific">SAR324 cluster bacterium</name>
    <dbReference type="NCBI Taxonomy" id="2024889"/>
    <lineage>
        <taxon>Bacteria</taxon>
        <taxon>Deltaproteobacteria</taxon>
        <taxon>SAR324 cluster</taxon>
    </lineage>
</organism>
<gene>
    <name evidence="1" type="ORF">CMN54_00625</name>
</gene>
<name>A0A2D6YFL0_9DELT</name>
<accession>A0A2D6YFL0</accession>
<sequence>MSSDQLIHHSRGAEFKPNRIKTAIVPLGHPEGANKTAQKILFLQSRGWQNNQDKSFSLRKNVGESWMRGILGTASLGSR</sequence>
<evidence type="ECO:0000313" key="2">
    <source>
        <dbReference type="Proteomes" id="UP000226525"/>
    </source>
</evidence>
<proteinExistence type="predicted"/>
<evidence type="ECO:0000313" key="1">
    <source>
        <dbReference type="EMBL" id="MAH61958.1"/>
    </source>
</evidence>
<reference evidence="2" key="1">
    <citation type="submission" date="2017-09" db="EMBL/GenBank/DDBJ databases">
        <title>The Reconstruction of 2,631 Draft Metagenome-Assembled Genomes from the Global Oceans.</title>
        <authorList>
            <person name="Tully B.J."/>
            <person name="Graham E.D."/>
            <person name="Heidelberg J.F."/>
        </authorList>
    </citation>
    <scope>NUCLEOTIDE SEQUENCE [LARGE SCALE GENOMIC DNA]</scope>
</reference>
<dbReference type="AlphaFoldDB" id="A0A2D6YFL0"/>
<dbReference type="EMBL" id="NZEX01000006">
    <property type="protein sequence ID" value="MAH61958.1"/>
    <property type="molecule type" value="Genomic_DNA"/>
</dbReference>
<comment type="caution">
    <text evidence="1">The sequence shown here is derived from an EMBL/GenBank/DDBJ whole genome shotgun (WGS) entry which is preliminary data.</text>
</comment>